<protein>
    <recommendedName>
        <fullName evidence="2">Rab-GAP TBC domain-containing protein</fullName>
    </recommendedName>
</protein>
<dbReference type="InterPro" id="IPR000195">
    <property type="entry name" value="Rab-GAP-TBC_dom"/>
</dbReference>
<dbReference type="PANTHER" id="PTHR22957:SF337">
    <property type="entry name" value="TBC1 DOMAIN FAMILY MEMBER 5"/>
    <property type="match status" value="1"/>
</dbReference>
<dbReference type="PROSITE" id="PS50086">
    <property type="entry name" value="TBC_RABGAP"/>
    <property type="match status" value="1"/>
</dbReference>
<keyword evidence="1" id="KW-0343">GTPase activation</keyword>
<comment type="caution">
    <text evidence="3">The sequence shown here is derived from an EMBL/GenBank/DDBJ whole genome shotgun (WGS) entry which is preliminary data.</text>
</comment>
<dbReference type="PANTHER" id="PTHR22957">
    <property type="entry name" value="TBC1 DOMAIN FAMILY MEMBER GTPASE-ACTIVATING PROTEIN"/>
    <property type="match status" value="1"/>
</dbReference>
<evidence type="ECO:0000313" key="3">
    <source>
        <dbReference type="EMBL" id="KAK4538418.1"/>
    </source>
</evidence>
<dbReference type="Gene3D" id="1.10.472.80">
    <property type="entry name" value="Ypt/Rab-GAP domain of gyp1p, domain 3"/>
    <property type="match status" value="1"/>
</dbReference>
<name>A0AAV9J242_CYACA</name>
<gene>
    <name evidence="3" type="ORF">CDCA_CDCA17G4443</name>
</gene>
<evidence type="ECO:0000259" key="2">
    <source>
        <dbReference type="PROSITE" id="PS50086"/>
    </source>
</evidence>
<accession>A0AAV9J242</accession>
<dbReference type="EMBL" id="JANCYW010000017">
    <property type="protein sequence ID" value="KAK4538418.1"/>
    <property type="molecule type" value="Genomic_DNA"/>
</dbReference>
<proteinExistence type="predicted"/>
<reference evidence="3 4" key="1">
    <citation type="submission" date="2022-07" db="EMBL/GenBank/DDBJ databases">
        <title>Genome-wide signatures of adaptation to extreme environments.</title>
        <authorList>
            <person name="Cho C.H."/>
            <person name="Yoon H.S."/>
        </authorList>
    </citation>
    <scope>NUCLEOTIDE SEQUENCE [LARGE SCALE GENOMIC DNA]</scope>
    <source>
        <strain evidence="3 4">DBV 063 E5</strain>
    </source>
</reference>
<dbReference type="SMART" id="SM00164">
    <property type="entry name" value="TBC"/>
    <property type="match status" value="1"/>
</dbReference>
<sequence length="425" mass="47898">MRDTVEGEGDAIDHAVEEILRHLVGDETEATKSAEAAKSGTRFVALNSVLYRYSLRAVQQGRIEDTLLSSHWQRWSTGFAGPGTLRGLAWLLSLQVLAPISSTWSDQLQGVRKRYRQQCLQRLDATGRRIRVDGDPLTDPHYRAHDVMAGQIDLDVQRMFPAQPSGADAYGALRAAVHRLLLGHVAVHHDYCQGMQEVLLPLLAALAGPIEDDTDDAAATPEEQLAHRLARLNSEEMKVVEANAFATFERLIACTAPIWRSDRIDGQRRRGEPPWIRQHRALLQATDRPLYLHLFERVGVHAEHYLIRWMRTLFVQDVALWRILPVWDALLLGRADECGYADAAVQLLPAVVDYSVAVLVHMRESLLATDHVSDAILLLQHVHRHFPPTIWLQALEEYDTLSRCRLGVNGQPPWSAEWPPLPTML</sequence>
<keyword evidence="4" id="KW-1185">Reference proteome</keyword>
<evidence type="ECO:0000256" key="1">
    <source>
        <dbReference type="ARBA" id="ARBA00022468"/>
    </source>
</evidence>
<dbReference type="InterPro" id="IPR035969">
    <property type="entry name" value="Rab-GAP_TBC_sf"/>
</dbReference>
<dbReference type="Gene3D" id="1.10.8.270">
    <property type="entry name" value="putative rabgap domain of human tbc1 domain family member 14 like domains"/>
    <property type="match status" value="1"/>
</dbReference>
<organism evidence="3 4">
    <name type="scientific">Cyanidium caldarium</name>
    <name type="common">Red alga</name>
    <dbReference type="NCBI Taxonomy" id="2771"/>
    <lineage>
        <taxon>Eukaryota</taxon>
        <taxon>Rhodophyta</taxon>
        <taxon>Bangiophyceae</taxon>
        <taxon>Cyanidiales</taxon>
        <taxon>Cyanidiaceae</taxon>
        <taxon>Cyanidium</taxon>
    </lineage>
</organism>
<dbReference type="SUPFAM" id="SSF47923">
    <property type="entry name" value="Ypt/Rab-GAP domain of gyp1p"/>
    <property type="match status" value="2"/>
</dbReference>
<dbReference type="Proteomes" id="UP001301350">
    <property type="component" value="Unassembled WGS sequence"/>
</dbReference>
<feature type="domain" description="Rab-GAP TBC" evidence="2">
    <location>
        <begin position="80"/>
        <end position="334"/>
    </location>
</feature>
<dbReference type="Pfam" id="PF00566">
    <property type="entry name" value="RabGAP-TBC"/>
    <property type="match status" value="1"/>
</dbReference>
<evidence type="ECO:0000313" key="4">
    <source>
        <dbReference type="Proteomes" id="UP001301350"/>
    </source>
</evidence>
<dbReference type="AlphaFoldDB" id="A0AAV9J242"/>
<dbReference type="GO" id="GO:0005096">
    <property type="term" value="F:GTPase activator activity"/>
    <property type="evidence" value="ECO:0007669"/>
    <property type="project" value="UniProtKB-KW"/>
</dbReference>